<feature type="chain" id="PRO_5045352959" description="Carboxypeptidase regulatory-like domain-containing protein" evidence="1">
    <location>
        <begin position="21"/>
        <end position="150"/>
    </location>
</feature>
<dbReference type="Proteomes" id="UP001500454">
    <property type="component" value="Unassembled WGS sequence"/>
</dbReference>
<reference evidence="3" key="1">
    <citation type="journal article" date="2019" name="Int. J. Syst. Evol. Microbiol.">
        <title>The Global Catalogue of Microorganisms (GCM) 10K type strain sequencing project: providing services to taxonomists for standard genome sequencing and annotation.</title>
        <authorList>
            <consortium name="The Broad Institute Genomics Platform"/>
            <consortium name="The Broad Institute Genome Sequencing Center for Infectious Disease"/>
            <person name="Wu L."/>
            <person name="Ma J."/>
        </authorList>
    </citation>
    <scope>NUCLEOTIDE SEQUENCE [LARGE SCALE GENOMIC DNA]</scope>
    <source>
        <strain evidence="3">JCM 17924</strain>
    </source>
</reference>
<evidence type="ECO:0000313" key="3">
    <source>
        <dbReference type="Proteomes" id="UP001500454"/>
    </source>
</evidence>
<dbReference type="InterPro" id="IPR008969">
    <property type="entry name" value="CarboxyPept-like_regulatory"/>
</dbReference>
<dbReference type="RefSeq" id="WP_345227222.1">
    <property type="nucleotide sequence ID" value="NZ_BAABHA010000015.1"/>
</dbReference>
<dbReference type="Pfam" id="PF13620">
    <property type="entry name" value="CarboxypepD_reg"/>
    <property type="match status" value="1"/>
</dbReference>
<protein>
    <recommendedName>
        <fullName evidence="4">Carboxypeptidase regulatory-like domain-containing protein</fullName>
    </recommendedName>
</protein>
<evidence type="ECO:0008006" key="4">
    <source>
        <dbReference type="Google" id="ProtNLM"/>
    </source>
</evidence>
<evidence type="ECO:0000313" key="2">
    <source>
        <dbReference type="EMBL" id="GAA4391449.1"/>
    </source>
</evidence>
<dbReference type="Gene3D" id="2.60.40.1120">
    <property type="entry name" value="Carboxypeptidase-like, regulatory domain"/>
    <property type="match status" value="1"/>
</dbReference>
<sequence length="150" mass="15967">MKQLATLTIGLFFGVVSAQAQEQAARADTARNAAPVAPPNPAVLECNTLVGRVTDVFDYPLTGATVMLRGRNNSFSTDAFSTNSDGRYLITSKKPIPRNTVLQVTAGGYNSVEQPLANCKPLDISLELLPGTKLKSDGRIKKTSSTGKIK</sequence>
<organism evidence="2 3">
    <name type="scientific">Hymenobacter koreensis</name>
    <dbReference type="NCBI Taxonomy" id="1084523"/>
    <lineage>
        <taxon>Bacteria</taxon>
        <taxon>Pseudomonadati</taxon>
        <taxon>Bacteroidota</taxon>
        <taxon>Cytophagia</taxon>
        <taxon>Cytophagales</taxon>
        <taxon>Hymenobacteraceae</taxon>
        <taxon>Hymenobacter</taxon>
    </lineage>
</organism>
<keyword evidence="3" id="KW-1185">Reference proteome</keyword>
<gene>
    <name evidence="2" type="ORF">GCM10023186_40780</name>
</gene>
<comment type="caution">
    <text evidence="2">The sequence shown here is derived from an EMBL/GenBank/DDBJ whole genome shotgun (WGS) entry which is preliminary data.</text>
</comment>
<name>A0ABP8JJ04_9BACT</name>
<dbReference type="SUPFAM" id="SSF49464">
    <property type="entry name" value="Carboxypeptidase regulatory domain-like"/>
    <property type="match status" value="1"/>
</dbReference>
<feature type="signal peptide" evidence="1">
    <location>
        <begin position="1"/>
        <end position="20"/>
    </location>
</feature>
<evidence type="ECO:0000256" key="1">
    <source>
        <dbReference type="SAM" id="SignalP"/>
    </source>
</evidence>
<keyword evidence="1" id="KW-0732">Signal</keyword>
<dbReference type="EMBL" id="BAABHA010000015">
    <property type="protein sequence ID" value="GAA4391449.1"/>
    <property type="molecule type" value="Genomic_DNA"/>
</dbReference>
<proteinExistence type="predicted"/>
<accession>A0ABP8JJ04</accession>